<protein>
    <submittedName>
        <fullName evidence="1">Uncharacterized protein</fullName>
    </submittedName>
</protein>
<gene>
    <name evidence="1" type="ORF">ILEXP_LOCUS58495</name>
</gene>
<organism evidence="1 2">
    <name type="scientific">Ilex paraguariensis</name>
    <name type="common">yerba mate</name>
    <dbReference type="NCBI Taxonomy" id="185542"/>
    <lineage>
        <taxon>Eukaryota</taxon>
        <taxon>Viridiplantae</taxon>
        <taxon>Streptophyta</taxon>
        <taxon>Embryophyta</taxon>
        <taxon>Tracheophyta</taxon>
        <taxon>Spermatophyta</taxon>
        <taxon>Magnoliopsida</taxon>
        <taxon>eudicotyledons</taxon>
        <taxon>Gunneridae</taxon>
        <taxon>Pentapetalae</taxon>
        <taxon>asterids</taxon>
        <taxon>campanulids</taxon>
        <taxon>Aquifoliales</taxon>
        <taxon>Aquifoliaceae</taxon>
        <taxon>Ilex</taxon>
    </lineage>
</organism>
<dbReference type="EMBL" id="CAUOFW020010191">
    <property type="protein sequence ID" value="CAK9187882.1"/>
    <property type="molecule type" value="Genomic_DNA"/>
</dbReference>
<dbReference type="PANTHER" id="PTHR43694">
    <property type="entry name" value="RIBONUCLEASE J"/>
    <property type="match status" value="1"/>
</dbReference>
<evidence type="ECO:0000313" key="1">
    <source>
        <dbReference type="EMBL" id="CAK9187882.1"/>
    </source>
</evidence>
<comment type="caution">
    <text evidence="1">The sequence shown here is derived from an EMBL/GenBank/DDBJ whole genome shotgun (WGS) entry which is preliminary data.</text>
</comment>
<proteinExistence type="predicted"/>
<keyword evidence="2" id="KW-1185">Reference proteome</keyword>
<dbReference type="Proteomes" id="UP001642360">
    <property type="component" value="Unassembled WGS sequence"/>
</dbReference>
<dbReference type="PANTHER" id="PTHR43694:SF1">
    <property type="entry name" value="RIBONUCLEASE J"/>
    <property type="match status" value="1"/>
</dbReference>
<evidence type="ECO:0000313" key="2">
    <source>
        <dbReference type="Proteomes" id="UP001642360"/>
    </source>
</evidence>
<accession>A0ABC8V4Z1</accession>
<dbReference type="AlphaFoldDB" id="A0ABC8V4Z1"/>
<sequence>MFGVSHLRNKRVLSNGFISVGKENLQLMYSDGDKAFGASNDLCIDERLRIASDGIIVND</sequence>
<reference evidence="1 2" key="1">
    <citation type="submission" date="2024-02" db="EMBL/GenBank/DDBJ databases">
        <authorList>
            <person name="Vignale AGUSTIN F."/>
            <person name="Sosa J E."/>
            <person name="Modenutti C."/>
        </authorList>
    </citation>
    <scope>NUCLEOTIDE SEQUENCE [LARGE SCALE GENOMIC DNA]</scope>
</reference>
<name>A0ABC8V4Z1_9AQUA</name>